<dbReference type="PANTHER" id="PTHR43691">
    <property type="entry name" value="URIDINE PHOSPHORYLASE"/>
    <property type="match status" value="1"/>
</dbReference>
<comment type="catalytic activity">
    <reaction evidence="3">
        <text>uridine + phosphate = alpha-D-ribose 1-phosphate + uracil</text>
        <dbReference type="Rhea" id="RHEA:24388"/>
        <dbReference type="ChEBI" id="CHEBI:16704"/>
        <dbReference type="ChEBI" id="CHEBI:17568"/>
        <dbReference type="ChEBI" id="CHEBI:43474"/>
        <dbReference type="ChEBI" id="CHEBI:57720"/>
        <dbReference type="EC" id="2.4.2.3"/>
    </reaction>
</comment>
<evidence type="ECO:0000313" key="6">
    <source>
        <dbReference type="Proteomes" id="UP000460287"/>
    </source>
</evidence>
<feature type="domain" description="Nucleoside phosphorylase" evidence="4">
    <location>
        <begin position="69"/>
        <end position="233"/>
    </location>
</feature>
<dbReference type="PANTHER" id="PTHR43691:SF11">
    <property type="entry name" value="FI09636P-RELATED"/>
    <property type="match status" value="1"/>
</dbReference>
<gene>
    <name evidence="5" type="ORF">FYJ33_02835</name>
</gene>
<reference evidence="5 6" key="1">
    <citation type="submission" date="2019-08" db="EMBL/GenBank/DDBJ databases">
        <title>In-depth cultivation of the pig gut microbiome towards novel bacterial diversity and tailored functional studies.</title>
        <authorList>
            <person name="Wylensek D."/>
            <person name="Hitch T.C.A."/>
            <person name="Clavel T."/>
        </authorList>
    </citation>
    <scope>NUCLEOTIDE SEQUENCE [LARGE SCALE GENOMIC DNA]</scope>
    <source>
        <strain evidence="5 6">WCA-383-APC-5B</strain>
    </source>
</reference>
<organism evidence="5 6">
    <name type="scientific">Inconstantimicrobium porci</name>
    <dbReference type="NCBI Taxonomy" id="2652291"/>
    <lineage>
        <taxon>Bacteria</taxon>
        <taxon>Bacillati</taxon>
        <taxon>Bacillota</taxon>
        <taxon>Clostridia</taxon>
        <taxon>Eubacteriales</taxon>
        <taxon>Clostridiaceae</taxon>
        <taxon>Inconstantimicrobium</taxon>
    </lineage>
</organism>
<keyword evidence="6" id="KW-1185">Reference proteome</keyword>
<dbReference type="InterPro" id="IPR035994">
    <property type="entry name" value="Nucleoside_phosphorylase_sf"/>
</dbReference>
<protein>
    <recommendedName>
        <fullName evidence="2">Uridine phosphorylase</fullName>
        <ecNumber evidence="1">2.4.2.3</ecNumber>
    </recommendedName>
</protein>
<dbReference type="SUPFAM" id="SSF53167">
    <property type="entry name" value="Purine and uridine phosphorylases"/>
    <property type="match status" value="1"/>
</dbReference>
<dbReference type="GO" id="GO:0005829">
    <property type="term" value="C:cytosol"/>
    <property type="evidence" value="ECO:0007669"/>
    <property type="project" value="TreeGrafter"/>
</dbReference>
<name>A0A7X2T099_9CLOT</name>
<evidence type="ECO:0000256" key="2">
    <source>
        <dbReference type="ARBA" id="ARBA00021980"/>
    </source>
</evidence>
<dbReference type="Gene3D" id="3.40.50.1580">
    <property type="entry name" value="Nucleoside phosphorylase domain"/>
    <property type="match status" value="1"/>
</dbReference>
<dbReference type="InterPro" id="IPR000845">
    <property type="entry name" value="Nucleoside_phosphorylase_d"/>
</dbReference>
<comment type="caution">
    <text evidence="5">The sequence shown here is derived from an EMBL/GenBank/DDBJ whole genome shotgun (WGS) entry which is preliminary data.</text>
</comment>
<proteinExistence type="predicted"/>
<accession>A0A7X2T099</accession>
<evidence type="ECO:0000313" key="5">
    <source>
        <dbReference type="EMBL" id="MSR90376.1"/>
    </source>
</evidence>
<evidence type="ECO:0000259" key="4">
    <source>
        <dbReference type="Pfam" id="PF01048"/>
    </source>
</evidence>
<dbReference type="EC" id="2.4.2.3" evidence="1"/>
<dbReference type="Pfam" id="PF01048">
    <property type="entry name" value="PNP_UDP_1"/>
    <property type="match status" value="1"/>
</dbReference>
<evidence type="ECO:0000256" key="3">
    <source>
        <dbReference type="ARBA" id="ARBA00048447"/>
    </source>
</evidence>
<dbReference type="AlphaFoldDB" id="A0A7X2T099"/>
<dbReference type="GO" id="GO:0004850">
    <property type="term" value="F:uridine phosphorylase activity"/>
    <property type="evidence" value="ECO:0007669"/>
    <property type="project" value="UniProtKB-EC"/>
</dbReference>
<dbReference type="GO" id="GO:0009116">
    <property type="term" value="P:nucleoside metabolic process"/>
    <property type="evidence" value="ECO:0007669"/>
    <property type="project" value="InterPro"/>
</dbReference>
<dbReference type="Proteomes" id="UP000460287">
    <property type="component" value="Unassembled WGS sequence"/>
</dbReference>
<evidence type="ECO:0000256" key="1">
    <source>
        <dbReference type="ARBA" id="ARBA00011888"/>
    </source>
</evidence>
<sequence>MIMNKVQEILKEAKKYNGSQDMLKDVYGIDSNTKYDAVVVAPVWTPEKIFKNQEVRIKNMIQYANQSSYEVEFAGKKIAWIMCGVGSCNLVDVMLCLADSAAEKIIFVGSVGALKSDIKLGELSTPIESYAYESATMYLFDSLDKNNFGCKIVPQNMEYINKVIKKAEDQEINMVKRKVFCTDSLFCEYKFLDYIKNTGAELIEMETASFYKAINMMNKKGIALLCVSDNSAANISLVARDEESTFNYHNSREVNIPKLINMICEME</sequence>
<dbReference type="EMBL" id="VULX01000002">
    <property type="protein sequence ID" value="MSR90376.1"/>
    <property type="molecule type" value="Genomic_DNA"/>
</dbReference>